<sequence length="41" mass="4973">MSFRDLRNMSPRLTSRLTWTLNRTEFSSLRQLPSSWPPRHI</sequence>
<comment type="caution">
    <text evidence="1">The sequence shown here is derived from an EMBL/GenBank/DDBJ whole genome shotgun (WGS) entry which is preliminary data.</text>
</comment>
<protein>
    <submittedName>
        <fullName evidence="1">CLUAP1 isoform 10</fullName>
    </submittedName>
</protein>
<organism evidence="1 2">
    <name type="scientific">Pan troglodytes</name>
    <name type="common">Chimpanzee</name>
    <dbReference type="NCBI Taxonomy" id="9598"/>
    <lineage>
        <taxon>Eukaryota</taxon>
        <taxon>Metazoa</taxon>
        <taxon>Chordata</taxon>
        <taxon>Craniata</taxon>
        <taxon>Vertebrata</taxon>
        <taxon>Euteleostomi</taxon>
        <taxon>Mammalia</taxon>
        <taxon>Eutheria</taxon>
        <taxon>Euarchontoglires</taxon>
        <taxon>Primates</taxon>
        <taxon>Haplorrhini</taxon>
        <taxon>Catarrhini</taxon>
        <taxon>Hominidae</taxon>
        <taxon>Pan</taxon>
    </lineage>
</organism>
<name>A0A2J8LAX6_PANTR</name>
<evidence type="ECO:0000313" key="1">
    <source>
        <dbReference type="EMBL" id="PNI44426.1"/>
    </source>
</evidence>
<dbReference type="Proteomes" id="UP000236370">
    <property type="component" value="Unassembled WGS sequence"/>
</dbReference>
<proteinExistence type="predicted"/>
<gene>
    <name evidence="1" type="ORF">CK820_G0031317</name>
</gene>
<accession>A0A2J8LAX6</accession>
<evidence type="ECO:0000313" key="2">
    <source>
        <dbReference type="Proteomes" id="UP000236370"/>
    </source>
</evidence>
<reference evidence="1 2" key="1">
    <citation type="submission" date="2017-12" db="EMBL/GenBank/DDBJ databases">
        <title>High-resolution comparative analysis of great ape genomes.</title>
        <authorList>
            <person name="Pollen A."/>
            <person name="Hastie A."/>
            <person name="Hormozdiari F."/>
            <person name="Dougherty M."/>
            <person name="Liu R."/>
            <person name="Chaisson M."/>
            <person name="Hoppe E."/>
            <person name="Hill C."/>
            <person name="Pang A."/>
            <person name="Hillier L."/>
            <person name="Baker C."/>
            <person name="Armstrong J."/>
            <person name="Shendure J."/>
            <person name="Paten B."/>
            <person name="Wilson R."/>
            <person name="Chao H."/>
            <person name="Schneider V."/>
            <person name="Ventura M."/>
            <person name="Kronenberg Z."/>
            <person name="Murali S."/>
            <person name="Gordon D."/>
            <person name="Cantsilieris S."/>
            <person name="Munson K."/>
            <person name="Nelson B."/>
            <person name="Raja A."/>
            <person name="Underwood J."/>
            <person name="Diekhans M."/>
            <person name="Fiddes I."/>
            <person name="Haussler D."/>
            <person name="Eichler E."/>
        </authorList>
    </citation>
    <scope>NUCLEOTIDE SEQUENCE [LARGE SCALE GENOMIC DNA]</scope>
    <source>
        <strain evidence="1">Yerkes chimp pedigree #C0471</strain>
    </source>
</reference>
<dbReference type="EMBL" id="NBAG03000299">
    <property type="protein sequence ID" value="PNI44426.1"/>
    <property type="molecule type" value="Genomic_DNA"/>
</dbReference>
<dbReference type="AlphaFoldDB" id="A0A2J8LAX6"/>